<sequence length="61" mass="6915">MAIDCLEPIKLGYVISLSGGNRNYEKRIIEAFSTVQDINSFAAEDHFSFHYAPRNQSSRCC</sequence>
<accession>A0ABQ8C8F0</accession>
<proteinExistence type="predicted"/>
<dbReference type="Proteomes" id="UP000824890">
    <property type="component" value="Unassembled WGS sequence"/>
</dbReference>
<organism evidence="1 2">
    <name type="scientific">Brassica napus</name>
    <name type="common">Rape</name>
    <dbReference type="NCBI Taxonomy" id="3708"/>
    <lineage>
        <taxon>Eukaryota</taxon>
        <taxon>Viridiplantae</taxon>
        <taxon>Streptophyta</taxon>
        <taxon>Embryophyta</taxon>
        <taxon>Tracheophyta</taxon>
        <taxon>Spermatophyta</taxon>
        <taxon>Magnoliopsida</taxon>
        <taxon>eudicotyledons</taxon>
        <taxon>Gunneridae</taxon>
        <taxon>Pentapetalae</taxon>
        <taxon>rosids</taxon>
        <taxon>malvids</taxon>
        <taxon>Brassicales</taxon>
        <taxon>Brassicaceae</taxon>
        <taxon>Brassiceae</taxon>
        <taxon>Brassica</taxon>
    </lineage>
</organism>
<evidence type="ECO:0000313" key="2">
    <source>
        <dbReference type="Proteomes" id="UP000824890"/>
    </source>
</evidence>
<reference evidence="1 2" key="1">
    <citation type="submission" date="2021-05" db="EMBL/GenBank/DDBJ databases">
        <title>Genome Assembly of Synthetic Allotetraploid Brassica napus Reveals Homoeologous Exchanges between Subgenomes.</title>
        <authorList>
            <person name="Davis J.T."/>
        </authorList>
    </citation>
    <scope>NUCLEOTIDE SEQUENCE [LARGE SCALE GENOMIC DNA]</scope>
    <source>
        <strain evidence="2">cv. Da-Ae</strain>
        <tissue evidence="1">Seedling</tissue>
    </source>
</reference>
<protein>
    <submittedName>
        <fullName evidence="1">Uncharacterized protein</fullName>
    </submittedName>
</protein>
<comment type="caution">
    <text evidence="1">The sequence shown here is derived from an EMBL/GenBank/DDBJ whole genome shotgun (WGS) entry which is preliminary data.</text>
</comment>
<keyword evidence="2" id="KW-1185">Reference proteome</keyword>
<evidence type="ECO:0000313" key="1">
    <source>
        <dbReference type="EMBL" id="KAH0912636.1"/>
    </source>
</evidence>
<gene>
    <name evidence="1" type="ORF">HID58_035957</name>
</gene>
<dbReference type="EMBL" id="JAGKQM010000009">
    <property type="protein sequence ID" value="KAH0912636.1"/>
    <property type="molecule type" value="Genomic_DNA"/>
</dbReference>
<name>A0ABQ8C8F0_BRANA</name>